<protein>
    <submittedName>
        <fullName evidence="2">Glycosyltransferase</fullName>
    </submittedName>
</protein>
<organism evidence="2 3">
    <name type="scientific">Dyella jejuensis</name>
    <dbReference type="NCBI Taxonomy" id="1432009"/>
    <lineage>
        <taxon>Bacteria</taxon>
        <taxon>Pseudomonadati</taxon>
        <taxon>Pseudomonadota</taxon>
        <taxon>Gammaproteobacteria</taxon>
        <taxon>Lysobacterales</taxon>
        <taxon>Rhodanobacteraceae</taxon>
        <taxon>Dyella</taxon>
    </lineage>
</organism>
<comment type="caution">
    <text evidence="2">The sequence shown here is derived from an EMBL/GenBank/DDBJ whole genome shotgun (WGS) entry which is preliminary data.</text>
</comment>
<dbReference type="PANTHER" id="PTHR43179">
    <property type="entry name" value="RHAMNOSYLTRANSFERASE WBBL"/>
    <property type="match status" value="1"/>
</dbReference>
<dbReference type="Gene3D" id="3.90.550.10">
    <property type="entry name" value="Spore Coat Polysaccharide Biosynthesis Protein SpsA, Chain A"/>
    <property type="match status" value="1"/>
</dbReference>
<evidence type="ECO:0000259" key="1">
    <source>
        <dbReference type="Pfam" id="PF00535"/>
    </source>
</evidence>
<dbReference type="EMBL" id="JADIKJ010000012">
    <property type="protein sequence ID" value="MFK2900945.1"/>
    <property type="molecule type" value="Genomic_DNA"/>
</dbReference>
<dbReference type="Proteomes" id="UP001620461">
    <property type="component" value="Unassembled WGS sequence"/>
</dbReference>
<sequence length="664" mass="73325">MARIAQEFRPRAISAPTWTLESPEQAFAPFTLPASDTPLVSVIIPVYGKLPYTLACLRSIARHGAQTPFEVIIVDDASPDAGVETLGQIGGLRLLENAQNLGFIGSCNAGASAARGSYLLFLNNDTQVTPGWLDRLLDCFREEPGCGIAGSRLVYPDGRLQEAGAIIFSNADGWNYGRFEQPDDPKFLYRRDTDYISGASLMIETALFRQIHGFDVRYAPAYYEDTDLAFAVRGAGKRVIYQPESLIIHFEGITSGTDLQAGVKQYQVVNKSKFAQKWAQVLESQPAPNTPAARAIHHDRRPHILILDALTPDASRDSGSLRLINIMRLLGEMGWRVSFMADNRVASHDEICQLGRLGVHTLCKPWSPSLARWLTGERDTLQAVMLCRHYVATPNLDLVRRLTPRAKVIFDTVDLHFLRERRAAEHTTNKAIASQANASYRRELALIRACDVTLVVSPVEQALLSQEAPDAKVELLSNVHEVFGRNAGFAERKDMVFIGGFGHPPNVDAVNWLISDIYPRIRAARPDMALHLIGDIPEAERLKLSGEGVHIHGRVADIEPWMRGCRVALAPLRYGAGVKGKVNMAMSHGLPVVATSIAAEGMQLHHGDNILVGDDADSFASSVLRLYDDEALWLRLSDRGLDNIRQHFSFSAAREALRRALPPL</sequence>
<proteinExistence type="predicted"/>
<dbReference type="InterPro" id="IPR029044">
    <property type="entry name" value="Nucleotide-diphossugar_trans"/>
</dbReference>
<dbReference type="InterPro" id="IPR001173">
    <property type="entry name" value="Glyco_trans_2-like"/>
</dbReference>
<dbReference type="Pfam" id="PF13692">
    <property type="entry name" value="Glyco_trans_1_4"/>
    <property type="match status" value="1"/>
</dbReference>
<keyword evidence="3" id="KW-1185">Reference proteome</keyword>
<dbReference type="Pfam" id="PF00535">
    <property type="entry name" value="Glycos_transf_2"/>
    <property type="match status" value="1"/>
</dbReference>
<name>A0ABW8JIM9_9GAMM</name>
<evidence type="ECO:0000313" key="3">
    <source>
        <dbReference type="Proteomes" id="UP001620461"/>
    </source>
</evidence>
<dbReference type="CDD" id="cd03801">
    <property type="entry name" value="GT4_PimA-like"/>
    <property type="match status" value="1"/>
</dbReference>
<dbReference type="SUPFAM" id="SSF53448">
    <property type="entry name" value="Nucleotide-diphospho-sugar transferases"/>
    <property type="match status" value="1"/>
</dbReference>
<dbReference type="PANTHER" id="PTHR43179:SF7">
    <property type="entry name" value="RHAMNOSYLTRANSFERASE WBBL"/>
    <property type="match status" value="1"/>
</dbReference>
<dbReference type="SUPFAM" id="SSF53756">
    <property type="entry name" value="UDP-Glycosyltransferase/glycogen phosphorylase"/>
    <property type="match status" value="1"/>
</dbReference>
<dbReference type="CDD" id="cd04186">
    <property type="entry name" value="GT_2_like_c"/>
    <property type="match status" value="1"/>
</dbReference>
<reference evidence="2 3" key="1">
    <citation type="submission" date="2020-10" db="EMBL/GenBank/DDBJ databases">
        <title>Phylogeny of dyella-like bacteria.</title>
        <authorList>
            <person name="Fu J."/>
        </authorList>
    </citation>
    <scope>NUCLEOTIDE SEQUENCE [LARGE SCALE GENOMIC DNA]</scope>
    <source>
        <strain evidence="2 3">JP1</strain>
    </source>
</reference>
<feature type="domain" description="Glycosyltransferase 2-like" evidence="1">
    <location>
        <begin position="41"/>
        <end position="186"/>
    </location>
</feature>
<dbReference type="Gene3D" id="3.40.50.2000">
    <property type="entry name" value="Glycogen Phosphorylase B"/>
    <property type="match status" value="1"/>
</dbReference>
<gene>
    <name evidence="2" type="ORF">ISP15_11415</name>
</gene>
<evidence type="ECO:0000313" key="2">
    <source>
        <dbReference type="EMBL" id="MFK2900945.1"/>
    </source>
</evidence>
<accession>A0ABW8JIM9</accession>